<evidence type="ECO:0000313" key="2">
    <source>
        <dbReference type="EMBL" id="XBC48518.1"/>
    </source>
</evidence>
<dbReference type="AlphaFoldDB" id="A0AB74TZW8"/>
<dbReference type="Pfam" id="PF18812">
    <property type="entry name" value="PBECR3"/>
    <property type="match status" value="1"/>
</dbReference>
<gene>
    <name evidence="2" type="ORF">VUQ09_03750</name>
</gene>
<proteinExistence type="predicted"/>
<accession>A0AB74TZW8</accession>
<dbReference type="RefSeq" id="WP_347298496.1">
    <property type="nucleotide sequence ID" value="NZ_CP142434.1"/>
</dbReference>
<organism evidence="2">
    <name type="scientific">Dolosigranulum savutiense</name>
    <dbReference type="NCBI Taxonomy" id="3110288"/>
    <lineage>
        <taxon>Bacteria</taxon>
        <taxon>Bacillati</taxon>
        <taxon>Bacillota</taxon>
        <taxon>Bacilli</taxon>
        <taxon>Lactobacillales</taxon>
        <taxon>Carnobacteriaceae</taxon>
        <taxon>Dolosigranulum</taxon>
    </lineage>
</organism>
<sequence>MDKIKINIDYKNLVGLTKAVDSVNVSNGLEKHLKGRRHEKMIPYLEKLDYLLNHPDYVGKNPKQPDTSFECIKVIDENVLVAVKLDKKRDYYFVASVYDVTQGKLDHMIESGRVRKVDK</sequence>
<protein>
    <recommendedName>
        <fullName evidence="1">Phage-Barnase-EndoU-ColicinE5/D-RelE like nuclease 3 domain-containing protein</fullName>
    </recommendedName>
</protein>
<dbReference type="InterPro" id="IPR041301">
    <property type="entry name" value="PBECR3"/>
</dbReference>
<reference evidence="2" key="1">
    <citation type="submission" date="2023-12" db="EMBL/GenBank/DDBJ databases">
        <title>Dolosigranulum savutii sp. nov. isolated from human upper respiratory samples collected in Botswana.</title>
        <authorList>
            <person name="Kelly M.S."/>
        </authorList>
    </citation>
    <scope>NUCLEOTIDE SEQUENCE</scope>
    <source>
        <strain evidence="2">MSK312</strain>
    </source>
</reference>
<feature type="domain" description="Phage-Barnase-EndoU-ColicinE5/D-RelE like nuclease 3" evidence="1">
    <location>
        <begin position="9"/>
        <end position="106"/>
    </location>
</feature>
<dbReference type="EMBL" id="CP142434">
    <property type="protein sequence ID" value="XBC48518.1"/>
    <property type="molecule type" value="Genomic_DNA"/>
</dbReference>
<evidence type="ECO:0000259" key="1">
    <source>
        <dbReference type="Pfam" id="PF18812"/>
    </source>
</evidence>
<name>A0AB74TZW8_9LACT</name>